<keyword evidence="2" id="KW-0547">Nucleotide-binding</keyword>
<keyword evidence="3" id="KW-0067">ATP-binding</keyword>
<dbReference type="GO" id="GO:0005524">
    <property type="term" value="F:ATP binding"/>
    <property type="evidence" value="ECO:0007669"/>
    <property type="project" value="UniProtKB-KW"/>
</dbReference>
<keyword evidence="5" id="KW-1185">Reference proteome</keyword>
<organism evidence="4 5">
    <name type="scientific">Dillenia turbinata</name>
    <dbReference type="NCBI Taxonomy" id="194707"/>
    <lineage>
        <taxon>Eukaryota</taxon>
        <taxon>Viridiplantae</taxon>
        <taxon>Streptophyta</taxon>
        <taxon>Embryophyta</taxon>
        <taxon>Tracheophyta</taxon>
        <taxon>Spermatophyta</taxon>
        <taxon>Magnoliopsida</taxon>
        <taxon>eudicotyledons</taxon>
        <taxon>Gunneridae</taxon>
        <taxon>Pentapetalae</taxon>
        <taxon>Dilleniales</taxon>
        <taxon>Dilleniaceae</taxon>
        <taxon>Dillenia</taxon>
    </lineage>
</organism>
<evidence type="ECO:0000256" key="2">
    <source>
        <dbReference type="ARBA" id="ARBA00022741"/>
    </source>
</evidence>
<dbReference type="Gene3D" id="3.30.70.590">
    <property type="entry name" value="Poly(A) polymerase predicted RNA binding domain"/>
    <property type="match status" value="1"/>
</dbReference>
<proteinExistence type="predicted"/>
<dbReference type="InterPro" id="IPR011068">
    <property type="entry name" value="NuclTrfase_I-like_C"/>
</dbReference>
<gene>
    <name evidence="4" type="ORF">RJ641_012193</name>
</gene>
<keyword evidence="1" id="KW-0808">Transferase</keyword>
<name>A0AAN8V1L4_9MAGN</name>
<dbReference type="GO" id="GO:0003723">
    <property type="term" value="F:RNA binding"/>
    <property type="evidence" value="ECO:0007669"/>
    <property type="project" value="InterPro"/>
</dbReference>
<comment type="caution">
    <text evidence="4">The sequence shown here is derived from an EMBL/GenBank/DDBJ whole genome shotgun (WGS) entry which is preliminary data.</text>
</comment>
<accession>A0AAN8V1L4</accession>
<protein>
    <submittedName>
        <fullName evidence="4">Poly(A) polymerase, RNA-binding domain</fullName>
    </submittedName>
</protein>
<evidence type="ECO:0000313" key="5">
    <source>
        <dbReference type="Proteomes" id="UP001370490"/>
    </source>
</evidence>
<dbReference type="SUPFAM" id="SSF55003">
    <property type="entry name" value="PAP/Archaeal CCA-adding enzyme, C-terminal domain"/>
    <property type="match status" value="1"/>
</dbReference>
<dbReference type="GO" id="GO:0031123">
    <property type="term" value="P:RNA 3'-end processing"/>
    <property type="evidence" value="ECO:0007669"/>
    <property type="project" value="InterPro"/>
</dbReference>
<dbReference type="EMBL" id="JBAMMX010000019">
    <property type="protein sequence ID" value="KAK6921686.1"/>
    <property type="molecule type" value="Genomic_DNA"/>
</dbReference>
<evidence type="ECO:0000313" key="4">
    <source>
        <dbReference type="EMBL" id="KAK6921686.1"/>
    </source>
</evidence>
<reference evidence="4 5" key="1">
    <citation type="submission" date="2023-12" db="EMBL/GenBank/DDBJ databases">
        <title>A high-quality genome assembly for Dillenia turbinata (Dilleniales).</title>
        <authorList>
            <person name="Chanderbali A."/>
        </authorList>
    </citation>
    <scope>NUCLEOTIDE SEQUENCE [LARGE SCALE GENOMIC DNA]</scope>
    <source>
        <strain evidence="4">LSX21</strain>
        <tissue evidence="4">Leaf</tissue>
    </source>
</reference>
<evidence type="ECO:0000256" key="1">
    <source>
        <dbReference type="ARBA" id="ARBA00022679"/>
    </source>
</evidence>
<dbReference type="AlphaFoldDB" id="A0AAN8V1L4"/>
<dbReference type="GO" id="GO:0016779">
    <property type="term" value="F:nucleotidyltransferase activity"/>
    <property type="evidence" value="ECO:0007669"/>
    <property type="project" value="InterPro"/>
</dbReference>
<dbReference type="Proteomes" id="UP001370490">
    <property type="component" value="Unassembled WGS sequence"/>
</dbReference>
<evidence type="ECO:0000256" key="3">
    <source>
        <dbReference type="ARBA" id="ARBA00022840"/>
    </source>
</evidence>
<sequence length="184" mass="20279">MGLQLNQGSEAHECKQLDLRSTVEEFKNSVNFYSFWKPGMWINVCHAKRRNIPDFVFPGGIWPSYCMRAAGEGGITLLFSESSVTCKASFSTGGSSSSEEAENLLRRRICGPTVSSLDTIELDELRDKTGLLEREQDTGQGAKSNMPVISSAKASVARTVATGLEELEPLRFPEVQLALKKEKD</sequence>